<dbReference type="SUPFAM" id="SSF51338">
    <property type="entry name" value="Composite domain of metallo-dependent hydrolases"/>
    <property type="match status" value="1"/>
</dbReference>
<evidence type="ECO:0000313" key="3">
    <source>
        <dbReference type="Proteomes" id="UP000640489"/>
    </source>
</evidence>
<dbReference type="Gene3D" id="2.30.40.10">
    <property type="entry name" value="Urease, subunit C, domain 1"/>
    <property type="match status" value="1"/>
</dbReference>
<dbReference type="RefSeq" id="WP_194706203.1">
    <property type="nucleotide sequence ID" value="NZ_JADKPN010000003.1"/>
</dbReference>
<dbReference type="AlphaFoldDB" id="A0A930VEB8"/>
<name>A0A930VEB8_9ACTN</name>
<evidence type="ECO:0000259" key="1">
    <source>
        <dbReference type="Pfam" id="PF01979"/>
    </source>
</evidence>
<dbReference type="InterPro" id="IPR032466">
    <property type="entry name" value="Metal_Hydrolase"/>
</dbReference>
<dbReference type="Gene3D" id="3.20.20.140">
    <property type="entry name" value="Metal-dependent hydrolases"/>
    <property type="match status" value="1"/>
</dbReference>
<dbReference type="InterPro" id="IPR051781">
    <property type="entry name" value="Metallo-dep_Hydrolase"/>
</dbReference>
<evidence type="ECO:0000313" key="2">
    <source>
        <dbReference type="EMBL" id="MBF4763011.1"/>
    </source>
</evidence>
<protein>
    <submittedName>
        <fullName evidence="2">Amidohydrolase family protein</fullName>
    </submittedName>
</protein>
<feature type="domain" description="Amidohydrolase-related" evidence="1">
    <location>
        <begin position="51"/>
        <end position="392"/>
    </location>
</feature>
<dbReference type="Proteomes" id="UP000640489">
    <property type="component" value="Unassembled WGS sequence"/>
</dbReference>
<keyword evidence="3" id="KW-1185">Reference proteome</keyword>
<dbReference type="PANTHER" id="PTHR43135">
    <property type="entry name" value="ALPHA-D-RIBOSE 1-METHYLPHOSPHONATE 5-TRIPHOSPHATE DIPHOSPHATASE"/>
    <property type="match status" value="1"/>
</dbReference>
<dbReference type="EMBL" id="JADKPN010000003">
    <property type="protein sequence ID" value="MBF4763011.1"/>
    <property type="molecule type" value="Genomic_DNA"/>
</dbReference>
<dbReference type="InterPro" id="IPR006680">
    <property type="entry name" value="Amidohydro-rel"/>
</dbReference>
<dbReference type="SUPFAM" id="SSF51556">
    <property type="entry name" value="Metallo-dependent hydrolases"/>
    <property type="match status" value="1"/>
</dbReference>
<sequence>MRALRAPTAFDGERFLEGGATVLVEGDRIAGVEGYGFQVPDGVEVTTYDGTLLPGLVDAHVHLVADGVPGSLEAAPTLSDHDLAAMVSRTLAQHAAAGVTTVRDLGDTRYVTLGFRDALAPGVPRVVAAGPPFTTENGHCHYLGGVAEGPVAIRAAVAERVERGVDVIKVMASGGMLTPGSDQLGVQFSAPDIALITLLGHEAGLPVVAHTHSVRGAWHALEAGVDGLEHFTCLTDDGMVTSAELLDALAATGVVVDQTTGWNRDLIDIDRMPAPLRMLTEKLGLLPDAMVLARADQARRIREHGVEIVVGTDAGISPPKTHGDTTWRAVVELAAAVPLEEALARATSYAASVVGVAAVTGRLHAGLDADLLVVDGDVRADASSLSRPVAVLVRGAEPLPHSP</sequence>
<dbReference type="PANTHER" id="PTHR43135:SF3">
    <property type="entry name" value="ALPHA-D-RIBOSE 1-METHYLPHOSPHONATE 5-TRIPHOSPHATE DIPHOSPHATASE"/>
    <property type="match status" value="1"/>
</dbReference>
<dbReference type="InterPro" id="IPR011059">
    <property type="entry name" value="Metal-dep_hydrolase_composite"/>
</dbReference>
<dbReference type="Pfam" id="PF01979">
    <property type="entry name" value="Amidohydro_1"/>
    <property type="match status" value="1"/>
</dbReference>
<dbReference type="GO" id="GO:0016810">
    <property type="term" value="F:hydrolase activity, acting on carbon-nitrogen (but not peptide) bonds"/>
    <property type="evidence" value="ECO:0007669"/>
    <property type="project" value="InterPro"/>
</dbReference>
<comment type="caution">
    <text evidence="2">The sequence shown here is derived from an EMBL/GenBank/DDBJ whole genome shotgun (WGS) entry which is preliminary data.</text>
</comment>
<reference evidence="2" key="1">
    <citation type="submission" date="2020-11" db="EMBL/GenBank/DDBJ databases">
        <title>Nocardioides sp. nov., isolated from Soil of Cynanchum wilfordii Hemsley rhizosphere.</title>
        <authorList>
            <person name="Lee J.-S."/>
            <person name="Suh M.K."/>
            <person name="Kim J.-S."/>
        </authorList>
    </citation>
    <scope>NUCLEOTIDE SEQUENCE</scope>
    <source>
        <strain evidence="2">KCTC 19275</strain>
    </source>
</reference>
<proteinExistence type="predicted"/>
<gene>
    <name evidence="2" type="ORF">ISU07_07715</name>
</gene>
<accession>A0A930VEB8</accession>
<organism evidence="2 3">
    <name type="scientific">Nocardioides islandensis</name>
    <dbReference type="NCBI Taxonomy" id="433663"/>
    <lineage>
        <taxon>Bacteria</taxon>
        <taxon>Bacillati</taxon>
        <taxon>Actinomycetota</taxon>
        <taxon>Actinomycetes</taxon>
        <taxon>Propionibacteriales</taxon>
        <taxon>Nocardioidaceae</taxon>
        <taxon>Nocardioides</taxon>
    </lineage>
</organism>